<feature type="domain" description="EamA" evidence="8">
    <location>
        <begin position="169"/>
        <end position="302"/>
    </location>
</feature>
<evidence type="ECO:0000256" key="1">
    <source>
        <dbReference type="ARBA" id="ARBA00004651"/>
    </source>
</evidence>
<dbReference type="GO" id="GO:0005886">
    <property type="term" value="C:plasma membrane"/>
    <property type="evidence" value="ECO:0007669"/>
    <property type="project" value="UniProtKB-SubCell"/>
</dbReference>
<keyword evidence="10" id="KW-1185">Reference proteome</keyword>
<feature type="transmembrane region" description="Helical" evidence="7">
    <location>
        <begin position="50"/>
        <end position="68"/>
    </location>
</feature>
<feature type="transmembrane region" description="Helical" evidence="7">
    <location>
        <begin position="138"/>
        <end position="155"/>
    </location>
</feature>
<feature type="domain" description="EamA" evidence="8">
    <location>
        <begin position="13"/>
        <end position="154"/>
    </location>
</feature>
<dbReference type="Pfam" id="PF00892">
    <property type="entry name" value="EamA"/>
    <property type="match status" value="2"/>
</dbReference>
<dbReference type="InterPro" id="IPR037185">
    <property type="entry name" value="EmrE-like"/>
</dbReference>
<keyword evidence="6 7" id="KW-0472">Membrane</keyword>
<dbReference type="AlphaFoldDB" id="A0A413R5U1"/>
<proteinExistence type="inferred from homology"/>
<dbReference type="SUPFAM" id="SSF103481">
    <property type="entry name" value="Multidrug resistance efflux transporter EmrE"/>
    <property type="match status" value="2"/>
</dbReference>
<dbReference type="InterPro" id="IPR000620">
    <property type="entry name" value="EamA_dom"/>
</dbReference>
<protein>
    <submittedName>
        <fullName evidence="9">DMT family transporter</fullName>
    </submittedName>
</protein>
<feature type="transmembrane region" description="Helical" evidence="7">
    <location>
        <begin position="12"/>
        <end position="30"/>
    </location>
</feature>
<dbReference type="EMBL" id="QSFD01000011">
    <property type="protein sequence ID" value="RHA17122.1"/>
    <property type="molecule type" value="Genomic_DNA"/>
</dbReference>
<evidence type="ECO:0000256" key="7">
    <source>
        <dbReference type="SAM" id="Phobius"/>
    </source>
</evidence>
<sequence>MKNSIFSNRKTAPFWAFFCAAGWSLAYPLIKLGYAQLHIASDDLGSKIGFAGIRFLFAGILVTILAIIQKRKFKVEQKSVVAWLLLFALVNTALHYLFSYVGLGYLPSSRSTILDSMNGFFAIILSCIIFEDDKFSKFKALGCILGFGGILLINIEPGQNFFQGISFRGDGMILLNALCGAFGGIITRIISKKMDMTVATGLSMTIGGGLLCIISAIIGPASKWTINIKSIITMVGLILISAVCFGVYNQLLAYHPISKIAIFNAFIPILGVIFSSIILGEPMRIKYIIAGCMVAFGVYIMNHFSE</sequence>
<evidence type="ECO:0000313" key="9">
    <source>
        <dbReference type="EMBL" id="RHA17122.1"/>
    </source>
</evidence>
<evidence type="ECO:0000256" key="5">
    <source>
        <dbReference type="ARBA" id="ARBA00022989"/>
    </source>
</evidence>
<feature type="transmembrane region" description="Helical" evidence="7">
    <location>
        <begin position="80"/>
        <end position="101"/>
    </location>
</feature>
<evidence type="ECO:0000256" key="4">
    <source>
        <dbReference type="ARBA" id="ARBA00022692"/>
    </source>
</evidence>
<accession>A0A413R5U1</accession>
<feature type="transmembrane region" description="Helical" evidence="7">
    <location>
        <begin position="260"/>
        <end position="279"/>
    </location>
</feature>
<comment type="similarity">
    <text evidence="2">Belongs to the EamA transporter family.</text>
</comment>
<keyword evidence="4 7" id="KW-0812">Transmembrane</keyword>
<dbReference type="PANTHER" id="PTHR32322">
    <property type="entry name" value="INNER MEMBRANE TRANSPORTER"/>
    <property type="match status" value="1"/>
</dbReference>
<evidence type="ECO:0000256" key="2">
    <source>
        <dbReference type="ARBA" id="ARBA00007362"/>
    </source>
</evidence>
<evidence type="ECO:0000256" key="3">
    <source>
        <dbReference type="ARBA" id="ARBA00022475"/>
    </source>
</evidence>
<reference evidence="9 10" key="1">
    <citation type="submission" date="2018-08" db="EMBL/GenBank/DDBJ databases">
        <title>A genome reference for cultivated species of the human gut microbiota.</title>
        <authorList>
            <person name="Zou Y."/>
            <person name="Xue W."/>
            <person name="Luo G."/>
        </authorList>
    </citation>
    <scope>NUCLEOTIDE SEQUENCE [LARGE SCALE GENOMIC DNA]</scope>
    <source>
        <strain evidence="9 10">AM44-11BH</strain>
    </source>
</reference>
<evidence type="ECO:0000256" key="6">
    <source>
        <dbReference type="ARBA" id="ARBA00023136"/>
    </source>
</evidence>
<feature type="transmembrane region" description="Helical" evidence="7">
    <location>
        <begin position="167"/>
        <end position="186"/>
    </location>
</feature>
<dbReference type="InterPro" id="IPR050638">
    <property type="entry name" value="AA-Vitamin_Transporters"/>
</dbReference>
<dbReference type="RefSeq" id="WP_117971402.1">
    <property type="nucleotide sequence ID" value="NZ_JBGKIA010000007.1"/>
</dbReference>
<feature type="transmembrane region" description="Helical" evidence="7">
    <location>
        <begin position="113"/>
        <end position="131"/>
    </location>
</feature>
<comment type="subcellular location">
    <subcellularLocation>
        <location evidence="1">Cell membrane</location>
        <topology evidence="1">Multi-pass membrane protein</topology>
    </subcellularLocation>
</comment>
<feature type="transmembrane region" description="Helical" evidence="7">
    <location>
        <begin position="198"/>
        <end position="218"/>
    </location>
</feature>
<keyword evidence="3" id="KW-1003">Cell membrane</keyword>
<keyword evidence="5 7" id="KW-1133">Transmembrane helix</keyword>
<dbReference type="PANTHER" id="PTHR32322:SF18">
    <property type="entry name" value="S-ADENOSYLMETHIONINE_S-ADENOSYLHOMOCYSTEINE TRANSPORTER"/>
    <property type="match status" value="1"/>
</dbReference>
<feature type="transmembrane region" description="Helical" evidence="7">
    <location>
        <begin position="285"/>
        <end position="304"/>
    </location>
</feature>
<name>A0A413R5U1_9FIRM</name>
<gene>
    <name evidence="9" type="ORF">DW944_10540</name>
</gene>
<comment type="caution">
    <text evidence="9">The sequence shown here is derived from an EMBL/GenBank/DDBJ whole genome shotgun (WGS) entry which is preliminary data.</text>
</comment>
<evidence type="ECO:0000313" key="10">
    <source>
        <dbReference type="Proteomes" id="UP000284779"/>
    </source>
</evidence>
<organism evidence="9 10">
    <name type="scientific">Eubacterium ventriosum</name>
    <dbReference type="NCBI Taxonomy" id="39496"/>
    <lineage>
        <taxon>Bacteria</taxon>
        <taxon>Bacillati</taxon>
        <taxon>Bacillota</taxon>
        <taxon>Clostridia</taxon>
        <taxon>Eubacteriales</taxon>
        <taxon>Eubacteriaceae</taxon>
        <taxon>Eubacterium</taxon>
    </lineage>
</organism>
<dbReference type="Proteomes" id="UP000284779">
    <property type="component" value="Unassembled WGS sequence"/>
</dbReference>
<feature type="transmembrane region" description="Helical" evidence="7">
    <location>
        <begin position="230"/>
        <end position="248"/>
    </location>
</feature>
<evidence type="ECO:0000259" key="8">
    <source>
        <dbReference type="Pfam" id="PF00892"/>
    </source>
</evidence>